<dbReference type="InterPro" id="IPR051143">
    <property type="entry name" value="TrkH_K-transport"/>
</dbReference>
<evidence type="ECO:0000256" key="1">
    <source>
        <dbReference type="ARBA" id="ARBA00004141"/>
    </source>
</evidence>
<feature type="transmembrane region" description="Helical" evidence="8">
    <location>
        <begin position="181"/>
        <end position="207"/>
    </location>
</feature>
<protein>
    <submittedName>
        <fullName evidence="9">Cation transporter HKT2-like</fullName>
    </submittedName>
</protein>
<reference evidence="9 10" key="1">
    <citation type="submission" date="2023-10" db="EMBL/GenBank/DDBJ databases">
        <title>Chromosome-scale genome assembly provides insights into flower coloration mechanisms of Canna indica.</title>
        <authorList>
            <person name="Li C."/>
        </authorList>
    </citation>
    <scope>NUCLEOTIDE SEQUENCE [LARGE SCALE GENOMIC DNA]</scope>
    <source>
        <tissue evidence="9">Flower</tissue>
    </source>
</reference>
<dbReference type="EMBL" id="CP136894">
    <property type="protein sequence ID" value="WOL08543.1"/>
    <property type="molecule type" value="Genomic_DNA"/>
</dbReference>
<feature type="transmembrane region" description="Helical" evidence="8">
    <location>
        <begin position="219"/>
        <end position="242"/>
    </location>
</feature>
<keyword evidence="10" id="KW-1185">Reference proteome</keyword>
<evidence type="ECO:0000256" key="4">
    <source>
        <dbReference type="ARBA" id="ARBA00022692"/>
    </source>
</evidence>
<dbReference type="GO" id="GO:0098662">
    <property type="term" value="P:inorganic cation transmembrane transport"/>
    <property type="evidence" value="ECO:0007669"/>
    <property type="project" value="UniProtKB-ARBA"/>
</dbReference>
<dbReference type="AlphaFoldDB" id="A0AAQ3KKE7"/>
<feature type="transmembrane region" description="Helical" evidence="8">
    <location>
        <begin position="414"/>
        <end position="432"/>
    </location>
</feature>
<evidence type="ECO:0000313" key="10">
    <source>
        <dbReference type="Proteomes" id="UP001327560"/>
    </source>
</evidence>
<dbReference type="Proteomes" id="UP001327560">
    <property type="component" value="Chromosome 5"/>
</dbReference>
<dbReference type="PANTHER" id="PTHR31064">
    <property type="entry name" value="POTASSIUM TRANSPORT PROTEIN DDB_G0292412-RELATED"/>
    <property type="match status" value="1"/>
</dbReference>
<proteinExistence type="inferred from homology"/>
<keyword evidence="4 8" id="KW-0812">Transmembrane</keyword>
<evidence type="ECO:0000256" key="7">
    <source>
        <dbReference type="ARBA" id="ARBA00023136"/>
    </source>
</evidence>
<evidence type="ECO:0000256" key="5">
    <source>
        <dbReference type="ARBA" id="ARBA00022989"/>
    </source>
</evidence>
<feature type="transmembrane region" description="Helical" evidence="8">
    <location>
        <begin position="254"/>
        <end position="279"/>
    </location>
</feature>
<dbReference type="PANTHER" id="PTHR31064:SF25">
    <property type="entry name" value="CATION TRANSPORTER HKT2_1"/>
    <property type="match status" value="1"/>
</dbReference>
<organism evidence="9 10">
    <name type="scientific">Canna indica</name>
    <name type="common">Indian-shot</name>
    <dbReference type="NCBI Taxonomy" id="4628"/>
    <lineage>
        <taxon>Eukaryota</taxon>
        <taxon>Viridiplantae</taxon>
        <taxon>Streptophyta</taxon>
        <taxon>Embryophyta</taxon>
        <taxon>Tracheophyta</taxon>
        <taxon>Spermatophyta</taxon>
        <taxon>Magnoliopsida</taxon>
        <taxon>Liliopsida</taxon>
        <taxon>Zingiberales</taxon>
        <taxon>Cannaceae</taxon>
        <taxon>Canna</taxon>
    </lineage>
</organism>
<dbReference type="Pfam" id="PF02386">
    <property type="entry name" value="TrkH"/>
    <property type="match status" value="1"/>
</dbReference>
<dbReference type="GO" id="GO:0030001">
    <property type="term" value="P:metal ion transport"/>
    <property type="evidence" value="ECO:0007669"/>
    <property type="project" value="UniProtKB-ARBA"/>
</dbReference>
<sequence length="522" mass="57915">MAFSFLTKNQANELILSRTYSFARLSRYLQKLILFLYRFSSFHLPPFLIQLCYFLSLAFLGSLLLILLKPSNAAFSPRYVDMLFMSTSALTVSGLGTVEMENLSSSQIVVLMLLMFLGGEVFISLLALLFRRAKQGQTESSGAIGVELEAVNANESSIGRIESGIHFDSAAEDLRPVHVRLLGYVMSSYVAVFHVFGTSLLLAYFAGVPRARGILKTKGINVFLFCLSTTVSSFANGGLIATNENMAIFNRDPVVLLLVILQVLAGNTLFPLFLSWTIWGLKKLTKRKEFDDMLKSSGEAQLRPLLPRSRTSALSLSALGLLTALLVLFCAMDWDGKVFDGLTSVEKLVSALFIAANARHAGENSIDCSLISPAVLVLIIFMMYLPSSMTFAFAQEEDPRKETTKKKSSLLQDMMFSQLSWVVIFIIAVCITERRKMSRDPLNFSTLSMIFEMISGYGNVGLSTGYSCSRLLKIHPEAICEDKPYSLSGWWSDEGKLILALCMLYGRLKKFSAGCGRAWKLY</sequence>
<feature type="transmembrane region" description="Helical" evidence="8">
    <location>
        <begin position="313"/>
        <end position="332"/>
    </location>
</feature>
<feature type="transmembrane region" description="Helical" evidence="8">
    <location>
        <begin position="79"/>
        <end position="96"/>
    </location>
</feature>
<evidence type="ECO:0000256" key="2">
    <source>
        <dbReference type="ARBA" id="ARBA00010864"/>
    </source>
</evidence>
<comment type="subcellular location">
    <subcellularLocation>
        <location evidence="1">Membrane</location>
        <topology evidence="1">Multi-pass membrane protein</topology>
    </subcellularLocation>
</comment>
<feature type="transmembrane region" description="Helical" evidence="8">
    <location>
        <begin position="47"/>
        <end position="67"/>
    </location>
</feature>
<dbReference type="GO" id="GO:0005886">
    <property type="term" value="C:plasma membrane"/>
    <property type="evidence" value="ECO:0007669"/>
    <property type="project" value="TreeGrafter"/>
</dbReference>
<keyword evidence="5 8" id="KW-1133">Transmembrane helix</keyword>
<evidence type="ECO:0000313" key="9">
    <source>
        <dbReference type="EMBL" id="WOL08543.1"/>
    </source>
</evidence>
<evidence type="ECO:0000256" key="3">
    <source>
        <dbReference type="ARBA" id="ARBA00022448"/>
    </source>
</evidence>
<keyword evidence="7 8" id="KW-0472">Membrane</keyword>
<name>A0AAQ3KKE7_9LILI</name>
<evidence type="ECO:0000256" key="6">
    <source>
        <dbReference type="ARBA" id="ARBA00023065"/>
    </source>
</evidence>
<feature type="transmembrane region" description="Helical" evidence="8">
    <location>
        <begin position="374"/>
        <end position="394"/>
    </location>
</feature>
<accession>A0AAQ3KKE7</accession>
<dbReference type="GO" id="GO:0008324">
    <property type="term" value="F:monoatomic cation transmembrane transporter activity"/>
    <property type="evidence" value="ECO:0007669"/>
    <property type="project" value="InterPro"/>
</dbReference>
<evidence type="ECO:0000256" key="8">
    <source>
        <dbReference type="SAM" id="Phobius"/>
    </source>
</evidence>
<keyword evidence="3" id="KW-0813">Transport</keyword>
<gene>
    <name evidence="9" type="ORF">Cni_G17296</name>
</gene>
<comment type="similarity">
    <text evidence="2">Belongs to the TrkH potassium transport family. HKT (TC 2.A.38.3) subfamily.</text>
</comment>
<feature type="transmembrane region" description="Helical" evidence="8">
    <location>
        <begin position="108"/>
        <end position="130"/>
    </location>
</feature>
<keyword evidence="6" id="KW-0406">Ion transport</keyword>
<dbReference type="InterPro" id="IPR003445">
    <property type="entry name" value="Cat_transpt"/>
</dbReference>